<keyword evidence="10" id="KW-1185">Reference proteome</keyword>
<dbReference type="PANTHER" id="PTHR43304">
    <property type="entry name" value="PHYTOCHROME-LIKE PROTEIN CPH1"/>
    <property type="match status" value="1"/>
</dbReference>
<dbReference type="SMART" id="SM00387">
    <property type="entry name" value="HATPase_c"/>
    <property type="match status" value="1"/>
</dbReference>
<dbReference type="PANTHER" id="PTHR43304:SF1">
    <property type="entry name" value="PAC DOMAIN-CONTAINING PROTEIN"/>
    <property type="match status" value="1"/>
</dbReference>
<dbReference type="InterPro" id="IPR003594">
    <property type="entry name" value="HATPase_dom"/>
</dbReference>
<dbReference type="PROSITE" id="PS50113">
    <property type="entry name" value="PAC"/>
    <property type="match status" value="1"/>
</dbReference>
<dbReference type="SMART" id="SM00091">
    <property type="entry name" value="PAS"/>
    <property type="match status" value="4"/>
</dbReference>
<dbReference type="EMBL" id="JBHUIV010000034">
    <property type="protein sequence ID" value="MFD2203841.1"/>
    <property type="molecule type" value="Genomic_DNA"/>
</dbReference>
<dbReference type="Pfam" id="PF00512">
    <property type="entry name" value="HisKA"/>
    <property type="match status" value="1"/>
</dbReference>
<gene>
    <name evidence="9" type="ORF">ACFSKV_19850</name>
</gene>
<protein>
    <recommendedName>
        <fullName evidence="2">histidine kinase</fullName>
        <ecNumber evidence="2">2.7.13.3</ecNumber>
    </recommendedName>
</protein>
<dbReference type="Proteomes" id="UP001597414">
    <property type="component" value="Unassembled WGS sequence"/>
</dbReference>
<dbReference type="InterPro" id="IPR052162">
    <property type="entry name" value="Sensor_kinase/Photoreceptor"/>
</dbReference>
<proteinExistence type="predicted"/>
<dbReference type="PRINTS" id="PR00344">
    <property type="entry name" value="BCTRLSENSOR"/>
</dbReference>
<feature type="domain" description="PAC" evidence="8">
    <location>
        <begin position="789"/>
        <end position="851"/>
    </location>
</feature>
<keyword evidence="5" id="KW-0418">Kinase</keyword>
<dbReference type="Pfam" id="PF13426">
    <property type="entry name" value="PAS_9"/>
    <property type="match status" value="1"/>
</dbReference>
<name>A0ABW5BF95_9BACT</name>
<dbReference type="Gene3D" id="3.30.450.40">
    <property type="match status" value="1"/>
</dbReference>
<dbReference type="Pfam" id="PF08448">
    <property type="entry name" value="PAS_4"/>
    <property type="match status" value="1"/>
</dbReference>
<dbReference type="InterPro" id="IPR035965">
    <property type="entry name" value="PAS-like_dom_sf"/>
</dbReference>
<feature type="domain" description="PAS" evidence="7">
    <location>
        <begin position="731"/>
        <end position="802"/>
    </location>
</feature>
<dbReference type="Pfam" id="PF08447">
    <property type="entry name" value="PAS_3"/>
    <property type="match status" value="2"/>
</dbReference>
<dbReference type="CDD" id="cd00082">
    <property type="entry name" value="HisKA"/>
    <property type="match status" value="1"/>
</dbReference>
<evidence type="ECO:0000256" key="5">
    <source>
        <dbReference type="ARBA" id="ARBA00022777"/>
    </source>
</evidence>
<dbReference type="InterPro" id="IPR005467">
    <property type="entry name" value="His_kinase_dom"/>
</dbReference>
<reference evidence="10" key="1">
    <citation type="journal article" date="2019" name="Int. J. Syst. Evol. Microbiol.">
        <title>The Global Catalogue of Microorganisms (GCM) 10K type strain sequencing project: providing services to taxonomists for standard genome sequencing and annotation.</title>
        <authorList>
            <consortium name="The Broad Institute Genomics Platform"/>
            <consortium name="The Broad Institute Genome Sequencing Center for Infectious Disease"/>
            <person name="Wu L."/>
            <person name="Ma J."/>
        </authorList>
    </citation>
    <scope>NUCLEOTIDE SEQUENCE [LARGE SCALE GENOMIC DNA]</scope>
    <source>
        <strain evidence="10">KCTC 19812</strain>
    </source>
</reference>
<dbReference type="SUPFAM" id="SSF47384">
    <property type="entry name" value="Homodimeric domain of signal transducing histidine kinase"/>
    <property type="match status" value="1"/>
</dbReference>
<dbReference type="InterPro" id="IPR004358">
    <property type="entry name" value="Sig_transdc_His_kin-like_C"/>
</dbReference>
<dbReference type="SUPFAM" id="SSF55785">
    <property type="entry name" value="PYP-like sensor domain (PAS domain)"/>
    <property type="match status" value="4"/>
</dbReference>
<dbReference type="NCBIfam" id="TIGR00229">
    <property type="entry name" value="sensory_box"/>
    <property type="match status" value="1"/>
</dbReference>
<sequence>MSRFSKNQFQNILLTLKRYQDNTYELLYISSEIKNMIQEGDKFYKESFFNEIFPTLPINIFDFLFSGLGTGERFVCPLFINKSSFLCVQVEGYVISQEDKSYLINVLISLMDWPTNIKFSWLTNWITGAIFSDVHQEKPIGSLNELVDFLCKKFDFVDREIIRTFSFSDEINRISIFPNHLYLVKKPIGNNFFQINLEYSQPEELPTLGIAESIPDLIYYEYYPKEKRLQMSGAIEQLLGYSKSFFENFSGKDWEKLVHPEDLHLFKKNFGRVGRSIYRVLHKNDKYIFIEDETSKVDEDGNLILGYLSDITALKEIEKDLLNHKNVLDELTGVVPGMVYLLKANPDHSHKFIFISEGCRQLTELDPELIIEDEDNLAKLVHEEDRDQLNAADRNAYLTDSKFEAYFRIITPSGKEKWVYGASNRLKKYENDSIWAGFFVDFSYTKQKELESSLHLNRYKTLFKENPLPIFQYDHDGIILDVNKKFISKIDVENPDMLIGRNLFGLLGNNPIKQAYRDSIEKGYGTYEGPYVSYFNNKLYHIRMTSKEIEKGKTYQAILEDISEQEFVHNVISQLTERTSKFSGKQFFDELTKFLCEKLQMDHCFIAEIVNNEPTSNVISYFKKGERGDPFSYNLDNTPCLDCINSKEPLLILSDAKNIYPGDLGLQKLNVSTYMGVPITDLDKNSLGILVLMDEKRRPYNMNLSGLLKVLADRIGAEISRLNYEKRLLASELLFRSIAENFPKGTVEVLDKKLRYIYADGKEFQLMGINPKELIGTPHLSKFESYISKEVRKYLDRVLQGESVMFEVIIGDQYYLKSGVPLVNNQGEIDRILLVTQNITETKQAEEEREQLIRDLKSQNEELQRFAYITSHNLRAPIVNISSLLELFDEENPSNPENKEVIDNLKVSTNILNSTLEDLIEVVSIKKNKIPKVELIDFKQLTLNVERSLSKQIIDSRAEIHKDFKEAPSINYIYSHLENFLMNLMTNAIKYKHPDRNPVILIKTKIEENFTVLIFEDNGIGIDLDRYGDRLFGLYQRFHSHVEGKGLGLYLVREQIRAHDGNLKVDSIVGKGTTFTIYLRNLKSSSNKSIDTFIDQ</sequence>
<dbReference type="InterPro" id="IPR036097">
    <property type="entry name" value="HisK_dim/P_sf"/>
</dbReference>
<evidence type="ECO:0000313" key="10">
    <source>
        <dbReference type="Proteomes" id="UP001597414"/>
    </source>
</evidence>
<dbReference type="Gene3D" id="3.30.565.10">
    <property type="entry name" value="Histidine kinase-like ATPase, C-terminal domain"/>
    <property type="match status" value="1"/>
</dbReference>
<dbReference type="PROSITE" id="PS50112">
    <property type="entry name" value="PAS"/>
    <property type="match status" value="1"/>
</dbReference>
<dbReference type="InterPro" id="IPR000700">
    <property type="entry name" value="PAS-assoc_C"/>
</dbReference>
<dbReference type="InterPro" id="IPR036890">
    <property type="entry name" value="HATPase_C_sf"/>
</dbReference>
<dbReference type="SUPFAM" id="SSF55781">
    <property type="entry name" value="GAF domain-like"/>
    <property type="match status" value="1"/>
</dbReference>
<dbReference type="Gene3D" id="1.10.287.130">
    <property type="match status" value="1"/>
</dbReference>
<dbReference type="Pfam" id="PF01590">
    <property type="entry name" value="GAF"/>
    <property type="match status" value="1"/>
</dbReference>
<dbReference type="InterPro" id="IPR013656">
    <property type="entry name" value="PAS_4"/>
</dbReference>
<organism evidence="9 10">
    <name type="scientific">Shivajiella indica</name>
    <dbReference type="NCBI Taxonomy" id="872115"/>
    <lineage>
        <taxon>Bacteria</taxon>
        <taxon>Pseudomonadati</taxon>
        <taxon>Bacteroidota</taxon>
        <taxon>Cytophagia</taxon>
        <taxon>Cytophagales</taxon>
        <taxon>Cyclobacteriaceae</taxon>
        <taxon>Shivajiella</taxon>
    </lineage>
</organism>
<dbReference type="RefSeq" id="WP_380806888.1">
    <property type="nucleotide sequence ID" value="NZ_JBHUIV010000034.1"/>
</dbReference>
<dbReference type="InterPro" id="IPR000014">
    <property type="entry name" value="PAS"/>
</dbReference>
<comment type="catalytic activity">
    <reaction evidence="1">
        <text>ATP + protein L-histidine = ADP + protein N-phospho-L-histidine.</text>
        <dbReference type="EC" id="2.7.13.3"/>
    </reaction>
</comment>
<evidence type="ECO:0000256" key="4">
    <source>
        <dbReference type="ARBA" id="ARBA00022679"/>
    </source>
</evidence>
<dbReference type="SUPFAM" id="SSF55874">
    <property type="entry name" value="ATPase domain of HSP90 chaperone/DNA topoisomerase II/histidine kinase"/>
    <property type="match status" value="1"/>
</dbReference>
<keyword evidence="3" id="KW-0597">Phosphoprotein</keyword>
<evidence type="ECO:0000259" key="6">
    <source>
        <dbReference type="PROSITE" id="PS50109"/>
    </source>
</evidence>
<accession>A0ABW5BF95</accession>
<evidence type="ECO:0000259" key="7">
    <source>
        <dbReference type="PROSITE" id="PS50112"/>
    </source>
</evidence>
<keyword evidence="4" id="KW-0808">Transferase</keyword>
<dbReference type="CDD" id="cd00130">
    <property type="entry name" value="PAS"/>
    <property type="match status" value="3"/>
</dbReference>
<feature type="domain" description="Histidine kinase" evidence="6">
    <location>
        <begin position="869"/>
        <end position="1083"/>
    </location>
</feature>
<evidence type="ECO:0000256" key="1">
    <source>
        <dbReference type="ARBA" id="ARBA00000085"/>
    </source>
</evidence>
<evidence type="ECO:0000259" key="8">
    <source>
        <dbReference type="PROSITE" id="PS50113"/>
    </source>
</evidence>
<comment type="caution">
    <text evidence="9">The sequence shown here is derived from an EMBL/GenBank/DDBJ whole genome shotgun (WGS) entry which is preliminary data.</text>
</comment>
<evidence type="ECO:0000256" key="3">
    <source>
        <dbReference type="ARBA" id="ARBA00022553"/>
    </source>
</evidence>
<evidence type="ECO:0000313" key="9">
    <source>
        <dbReference type="EMBL" id="MFD2203841.1"/>
    </source>
</evidence>
<evidence type="ECO:0000256" key="2">
    <source>
        <dbReference type="ARBA" id="ARBA00012438"/>
    </source>
</evidence>
<dbReference type="PROSITE" id="PS50109">
    <property type="entry name" value="HIS_KIN"/>
    <property type="match status" value="1"/>
</dbReference>
<dbReference type="InterPro" id="IPR003018">
    <property type="entry name" value="GAF"/>
</dbReference>
<dbReference type="InterPro" id="IPR003661">
    <property type="entry name" value="HisK_dim/P_dom"/>
</dbReference>
<dbReference type="Gene3D" id="3.30.450.20">
    <property type="entry name" value="PAS domain"/>
    <property type="match status" value="4"/>
</dbReference>
<dbReference type="InterPro" id="IPR029016">
    <property type="entry name" value="GAF-like_dom_sf"/>
</dbReference>
<dbReference type="SMART" id="SM00388">
    <property type="entry name" value="HisKA"/>
    <property type="match status" value="1"/>
</dbReference>
<dbReference type="InterPro" id="IPR013655">
    <property type="entry name" value="PAS_fold_3"/>
</dbReference>
<dbReference type="EC" id="2.7.13.3" evidence="2"/>
<dbReference type="Pfam" id="PF02518">
    <property type="entry name" value="HATPase_c"/>
    <property type="match status" value="1"/>
</dbReference>